<feature type="compositionally biased region" description="Basic and acidic residues" evidence="1">
    <location>
        <begin position="266"/>
        <end position="276"/>
    </location>
</feature>
<feature type="region of interest" description="Disordered" evidence="1">
    <location>
        <begin position="146"/>
        <end position="185"/>
    </location>
</feature>
<feature type="region of interest" description="Disordered" evidence="1">
    <location>
        <begin position="43"/>
        <end position="82"/>
    </location>
</feature>
<evidence type="ECO:0000313" key="3">
    <source>
        <dbReference type="EMBL" id="CAA7264823.1"/>
    </source>
</evidence>
<dbReference type="AlphaFoldDB" id="A0A8S0XJZ4"/>
<gene>
    <name evidence="3" type="ORF">AAE3_LOCUS7227</name>
</gene>
<feature type="transmembrane region" description="Helical" evidence="2">
    <location>
        <begin position="12"/>
        <end position="36"/>
    </location>
</feature>
<protein>
    <submittedName>
        <fullName evidence="3">Uncharacterized protein</fullName>
    </submittedName>
</protein>
<evidence type="ECO:0000313" key="4">
    <source>
        <dbReference type="Proteomes" id="UP000467700"/>
    </source>
</evidence>
<dbReference type="Proteomes" id="UP000467700">
    <property type="component" value="Unassembled WGS sequence"/>
</dbReference>
<evidence type="ECO:0000256" key="2">
    <source>
        <dbReference type="SAM" id="Phobius"/>
    </source>
</evidence>
<accession>A0A8S0XJZ4</accession>
<sequence length="317" mass="34883">MSTDARLHGFLVNAVGFVYASLGFSLSVLAAIFSLFPRPTKPPPPLPKARPGIPPNIRVPSGSRARIPPKRSFSDQSPTSPAKLLLASEKLKELTVEEKKRARSLASHRRSRSIPIITIDYFGSTETLRKKTSADFLRAEPKALPSVTEPQVSFAAAPEVPERRGRTRSRPPPPTPMPCHDKQGFSLANLKPIFTKEKPKPERRQSSPQLCSCPSLPPICHKTSGSDGTPQAHSKSVSNSKSRKTLRKMQSAPGPVQEQLTMKFDPSFRRSIEKKKSLNLRTQPYDAPYFAPPPLPINPQKLPADSVPRRIKSPTGS</sequence>
<comment type="caution">
    <text evidence="3">The sequence shown here is derived from an EMBL/GenBank/DDBJ whole genome shotgun (WGS) entry which is preliminary data.</text>
</comment>
<dbReference type="EMBL" id="CACVBS010000046">
    <property type="protein sequence ID" value="CAA7264823.1"/>
    <property type="molecule type" value="Genomic_DNA"/>
</dbReference>
<reference evidence="3 4" key="1">
    <citation type="submission" date="2020-01" db="EMBL/GenBank/DDBJ databases">
        <authorList>
            <person name="Gupta K D."/>
        </authorList>
    </citation>
    <scope>NUCLEOTIDE SEQUENCE [LARGE SCALE GENOMIC DNA]</scope>
</reference>
<name>A0A8S0XJZ4_CYCAE</name>
<feature type="region of interest" description="Disordered" evidence="1">
    <location>
        <begin position="222"/>
        <end position="317"/>
    </location>
</feature>
<keyword evidence="2" id="KW-0812">Transmembrane</keyword>
<feature type="compositionally biased region" description="Pro residues" evidence="1">
    <location>
        <begin position="43"/>
        <end position="54"/>
    </location>
</feature>
<proteinExistence type="predicted"/>
<organism evidence="3 4">
    <name type="scientific">Cyclocybe aegerita</name>
    <name type="common">Black poplar mushroom</name>
    <name type="synonym">Agrocybe aegerita</name>
    <dbReference type="NCBI Taxonomy" id="1973307"/>
    <lineage>
        <taxon>Eukaryota</taxon>
        <taxon>Fungi</taxon>
        <taxon>Dikarya</taxon>
        <taxon>Basidiomycota</taxon>
        <taxon>Agaricomycotina</taxon>
        <taxon>Agaricomycetes</taxon>
        <taxon>Agaricomycetidae</taxon>
        <taxon>Agaricales</taxon>
        <taxon>Agaricineae</taxon>
        <taxon>Bolbitiaceae</taxon>
        <taxon>Cyclocybe</taxon>
    </lineage>
</organism>
<dbReference type="OrthoDB" id="3005638at2759"/>
<evidence type="ECO:0000256" key="1">
    <source>
        <dbReference type="SAM" id="MobiDB-lite"/>
    </source>
</evidence>
<feature type="compositionally biased region" description="Polar residues" evidence="1">
    <location>
        <begin position="223"/>
        <end position="240"/>
    </location>
</feature>
<keyword evidence="4" id="KW-1185">Reference proteome</keyword>
<keyword evidence="2" id="KW-1133">Transmembrane helix</keyword>
<keyword evidence="2" id="KW-0472">Membrane</keyword>